<evidence type="ECO:0000256" key="4">
    <source>
        <dbReference type="ARBA" id="ARBA00033763"/>
    </source>
</evidence>
<dbReference type="InterPro" id="IPR029063">
    <property type="entry name" value="SAM-dependent_MTases_sf"/>
</dbReference>
<dbReference type="Gene3D" id="2.40.50.1070">
    <property type="match status" value="1"/>
</dbReference>
<dbReference type="InterPro" id="IPR035979">
    <property type="entry name" value="RBD_domain_sf"/>
</dbReference>
<comment type="similarity">
    <text evidence="6">Belongs to the class I-like SAM-binding methyltransferase superfamily. RNA M5U methyltransferase family.</text>
</comment>
<keyword evidence="3 6" id="KW-0949">S-adenosyl-L-methionine</keyword>
<feature type="binding site" evidence="6">
    <location>
        <position position="578"/>
    </location>
    <ligand>
        <name>S-adenosyl-L-methionine</name>
        <dbReference type="ChEBI" id="CHEBI:59789"/>
    </ligand>
</feature>
<name>A0AAN9AKP1_9CAEN</name>
<dbReference type="CDD" id="cd12439">
    <property type="entry name" value="RRM_TRMT2A"/>
    <property type="match status" value="1"/>
</dbReference>
<dbReference type="InterPro" id="IPR010280">
    <property type="entry name" value="U5_MeTrfase_fam"/>
</dbReference>
<dbReference type="PANTHER" id="PTHR45904:SF2">
    <property type="entry name" value="TRNA (URACIL-5-)-METHYLTRANSFERASE HOMOLOG A"/>
    <property type="match status" value="1"/>
</dbReference>
<feature type="region of interest" description="Disordered" evidence="7">
    <location>
        <begin position="89"/>
        <end position="124"/>
    </location>
</feature>
<dbReference type="Proteomes" id="UP001374579">
    <property type="component" value="Unassembled WGS sequence"/>
</dbReference>
<sequence length="671" mass="74345">MAEIKREPSSPVEKETLQSPEKSDILSKLETGNVVIKTEQAAAADETDRAYGASATILKNTETAQPEVAVNSGSMDNIMDVKVEENVMTTTENSEHGDTVEAAEKDSDTDTLPPEDADDLCPRDTGFTSENFKIEITNLPRKFGFKQLKKRLSFTLGLRPHKLKAIPHKAFAFVCFSCEEDREAALKVIGGHVWKGRELQAKKAQPAKDPMKRKHDDAAENAGDNKKAKVVDDRPPDVRLKDSVTPLWKIPYEEQLETKTTRMRDILRSVASNQEVRTQFMKERKLQDGMCCPLLPITPSPVLEGYRNKSEFSIGRSDDGTETVVGFRFGLYRDGTDSVASPTQISVISPESKTVVQCFQDFIRSSKFEPFDHRTHRGHWRQLTVRTSLGGGGIMAIAEFVLNNATQEEMQAEKDAIKSYFTSGKGQAAGITTLYFRPCSKQTSNSTSAEPYELIFGDGHICESLMNMKFRISPSAFFQVNTVAAEVLYKLIADWCKASPSTTVLDICCGTGTIGLSLAQDVKKVIGIEMCKEAVEDAKYNAQLNGITNCTYHCAKVQDVIQDVVQSLRTSEVVAVLDPPRAGMPSSVIKSLRACRDLKRIVYAACHPQIAKPNFIDLTRPSSKKLKGEPFKFVHAMPVDLFPQTNFCELLVLFERDTTPPTKPSDGGETK</sequence>
<dbReference type="InterPro" id="IPR034262">
    <property type="entry name" value="TRMT2A_RRM"/>
</dbReference>
<dbReference type="InterPro" id="IPR012677">
    <property type="entry name" value="Nucleotide-bd_a/b_plait_sf"/>
</dbReference>
<evidence type="ECO:0000256" key="7">
    <source>
        <dbReference type="SAM" id="MobiDB-lite"/>
    </source>
</evidence>
<dbReference type="EC" id="2.1.1.35" evidence="4"/>
<dbReference type="PROSITE" id="PS51687">
    <property type="entry name" value="SAM_MT_RNA_M5U"/>
    <property type="match status" value="1"/>
</dbReference>
<gene>
    <name evidence="8" type="ORF">V1264_022515</name>
</gene>
<keyword evidence="9" id="KW-1185">Reference proteome</keyword>
<comment type="catalytic activity">
    <reaction evidence="5">
        <text>uridine(54) in tRNA + S-adenosyl-L-methionine = 5-methyluridine(54) in tRNA + S-adenosyl-L-homocysteine + H(+)</text>
        <dbReference type="Rhea" id="RHEA:42712"/>
        <dbReference type="Rhea" id="RHEA-COMP:10167"/>
        <dbReference type="Rhea" id="RHEA-COMP:10193"/>
        <dbReference type="ChEBI" id="CHEBI:15378"/>
        <dbReference type="ChEBI" id="CHEBI:57856"/>
        <dbReference type="ChEBI" id="CHEBI:59789"/>
        <dbReference type="ChEBI" id="CHEBI:65315"/>
        <dbReference type="ChEBI" id="CHEBI:74447"/>
        <dbReference type="EC" id="2.1.1.35"/>
    </reaction>
    <physiologicalReaction direction="left-to-right" evidence="5">
        <dbReference type="Rhea" id="RHEA:42713"/>
    </physiologicalReaction>
</comment>
<reference evidence="8 9" key="1">
    <citation type="submission" date="2024-02" db="EMBL/GenBank/DDBJ databases">
        <title>Chromosome-scale genome assembly of the rough periwinkle Littorina saxatilis.</title>
        <authorList>
            <person name="De Jode A."/>
            <person name="Faria R."/>
            <person name="Formenti G."/>
            <person name="Sims Y."/>
            <person name="Smith T.P."/>
            <person name="Tracey A."/>
            <person name="Wood J.M.D."/>
            <person name="Zagrodzka Z.B."/>
            <person name="Johannesson K."/>
            <person name="Butlin R.K."/>
            <person name="Leder E.H."/>
        </authorList>
    </citation>
    <scope>NUCLEOTIDE SEQUENCE [LARGE SCALE GENOMIC DNA]</scope>
    <source>
        <strain evidence="8">Snail1</strain>
        <tissue evidence="8">Muscle</tissue>
    </source>
</reference>
<feature type="active site" description="Nucleophile" evidence="6">
    <location>
        <position position="606"/>
    </location>
</feature>
<feature type="compositionally biased region" description="Acidic residues" evidence="7">
    <location>
        <begin position="109"/>
        <end position="119"/>
    </location>
</feature>
<dbReference type="GO" id="GO:0003723">
    <property type="term" value="F:RNA binding"/>
    <property type="evidence" value="ECO:0007669"/>
    <property type="project" value="TreeGrafter"/>
</dbReference>
<evidence type="ECO:0000256" key="1">
    <source>
        <dbReference type="ARBA" id="ARBA00022603"/>
    </source>
</evidence>
<dbReference type="InterPro" id="IPR045850">
    <property type="entry name" value="TRM2_met"/>
</dbReference>
<evidence type="ECO:0000313" key="9">
    <source>
        <dbReference type="Proteomes" id="UP001374579"/>
    </source>
</evidence>
<feature type="binding site" evidence="6">
    <location>
        <position position="479"/>
    </location>
    <ligand>
        <name>S-adenosyl-L-methionine</name>
        <dbReference type="ChEBI" id="CHEBI:59789"/>
    </ligand>
</feature>
<dbReference type="SUPFAM" id="SSF54928">
    <property type="entry name" value="RNA-binding domain, RBD"/>
    <property type="match status" value="1"/>
</dbReference>
<dbReference type="PANTHER" id="PTHR45904">
    <property type="entry name" value="TRNA (URACIL-5-)-METHYLTRANSFERASE"/>
    <property type="match status" value="1"/>
</dbReference>
<evidence type="ECO:0000313" key="8">
    <source>
        <dbReference type="EMBL" id="KAK7088611.1"/>
    </source>
</evidence>
<dbReference type="Pfam" id="PF05958">
    <property type="entry name" value="tRNA_U5-meth_tr"/>
    <property type="match status" value="1"/>
</dbReference>
<dbReference type="AlphaFoldDB" id="A0AAN9AKP1"/>
<comment type="caution">
    <text evidence="8">The sequence shown here is derived from an EMBL/GenBank/DDBJ whole genome shotgun (WGS) entry which is preliminary data.</text>
</comment>
<dbReference type="Gene3D" id="3.30.70.330">
    <property type="match status" value="1"/>
</dbReference>
<feature type="binding site" evidence="6">
    <location>
        <position position="529"/>
    </location>
    <ligand>
        <name>S-adenosyl-L-methionine</name>
        <dbReference type="ChEBI" id="CHEBI:59789"/>
    </ligand>
</feature>
<organism evidence="8 9">
    <name type="scientific">Littorina saxatilis</name>
    <dbReference type="NCBI Taxonomy" id="31220"/>
    <lineage>
        <taxon>Eukaryota</taxon>
        <taxon>Metazoa</taxon>
        <taxon>Spiralia</taxon>
        <taxon>Lophotrochozoa</taxon>
        <taxon>Mollusca</taxon>
        <taxon>Gastropoda</taxon>
        <taxon>Caenogastropoda</taxon>
        <taxon>Littorinimorpha</taxon>
        <taxon>Littorinoidea</taxon>
        <taxon>Littorinidae</taxon>
        <taxon>Littorina</taxon>
    </lineage>
</organism>
<feature type="compositionally biased region" description="Basic and acidic residues" evidence="7">
    <location>
        <begin position="93"/>
        <end position="108"/>
    </location>
</feature>
<keyword evidence="1 6" id="KW-0489">Methyltransferase</keyword>
<keyword evidence="2 6" id="KW-0808">Transferase</keyword>
<dbReference type="GO" id="GO:0030697">
    <property type="term" value="F:tRNA (uracil(54)-C5)-methyltransferase activity, S-adenosyl methionine-dependent"/>
    <property type="evidence" value="ECO:0007669"/>
    <property type="project" value="UniProtKB-EC"/>
</dbReference>
<feature type="compositionally biased region" description="Basic and acidic residues" evidence="7">
    <location>
        <begin position="214"/>
        <end position="232"/>
    </location>
</feature>
<proteinExistence type="inferred from homology"/>
<dbReference type="GO" id="GO:0032259">
    <property type="term" value="P:methylation"/>
    <property type="evidence" value="ECO:0007669"/>
    <property type="project" value="UniProtKB-KW"/>
</dbReference>
<evidence type="ECO:0000256" key="5">
    <source>
        <dbReference type="ARBA" id="ARBA00047278"/>
    </source>
</evidence>
<dbReference type="CDD" id="cd02440">
    <property type="entry name" value="AdoMet_MTases"/>
    <property type="match status" value="1"/>
</dbReference>
<dbReference type="GO" id="GO:0006396">
    <property type="term" value="P:RNA processing"/>
    <property type="evidence" value="ECO:0007669"/>
    <property type="project" value="InterPro"/>
</dbReference>
<comment type="caution">
    <text evidence="6">Lacks conserved residue(s) required for the propagation of feature annotation.</text>
</comment>
<feature type="region of interest" description="Disordered" evidence="7">
    <location>
        <begin position="201"/>
        <end position="232"/>
    </location>
</feature>
<dbReference type="SUPFAM" id="SSF53335">
    <property type="entry name" value="S-adenosyl-L-methionine-dependent methyltransferases"/>
    <property type="match status" value="1"/>
</dbReference>
<evidence type="ECO:0000256" key="2">
    <source>
        <dbReference type="ARBA" id="ARBA00022679"/>
    </source>
</evidence>
<accession>A0AAN9AKP1</accession>
<dbReference type="EMBL" id="JBAMIC010004070">
    <property type="protein sequence ID" value="KAK7088611.1"/>
    <property type="molecule type" value="Genomic_DNA"/>
</dbReference>
<protein>
    <recommendedName>
        <fullName evidence="4">tRNA (uracil(54)-C(5))-methyltransferase</fullName>
        <ecNumber evidence="4">2.1.1.35</ecNumber>
    </recommendedName>
</protein>
<feature type="region of interest" description="Disordered" evidence="7">
    <location>
        <begin position="1"/>
        <end position="25"/>
    </location>
</feature>
<evidence type="ECO:0000256" key="3">
    <source>
        <dbReference type="ARBA" id="ARBA00022691"/>
    </source>
</evidence>
<dbReference type="Gene3D" id="3.40.50.150">
    <property type="entry name" value="Vaccinia Virus protein VP39"/>
    <property type="match status" value="1"/>
</dbReference>
<evidence type="ECO:0000256" key="6">
    <source>
        <dbReference type="PROSITE-ProRule" id="PRU01024"/>
    </source>
</evidence>